<accession>A0A0L7L096</accession>
<gene>
    <name evidence="1" type="ORF">OBRU01_17962</name>
</gene>
<keyword evidence="2" id="KW-1185">Reference proteome</keyword>
<name>A0A0L7L096_OPEBR</name>
<protein>
    <submittedName>
        <fullName evidence="1">Uncharacterized protein</fullName>
    </submittedName>
</protein>
<organism evidence="1 2">
    <name type="scientific">Operophtera brumata</name>
    <name type="common">Winter moth</name>
    <name type="synonym">Phalaena brumata</name>
    <dbReference type="NCBI Taxonomy" id="104452"/>
    <lineage>
        <taxon>Eukaryota</taxon>
        <taxon>Metazoa</taxon>
        <taxon>Ecdysozoa</taxon>
        <taxon>Arthropoda</taxon>
        <taxon>Hexapoda</taxon>
        <taxon>Insecta</taxon>
        <taxon>Pterygota</taxon>
        <taxon>Neoptera</taxon>
        <taxon>Endopterygota</taxon>
        <taxon>Lepidoptera</taxon>
        <taxon>Glossata</taxon>
        <taxon>Ditrysia</taxon>
        <taxon>Geometroidea</taxon>
        <taxon>Geometridae</taxon>
        <taxon>Larentiinae</taxon>
        <taxon>Operophtera</taxon>
    </lineage>
</organism>
<evidence type="ECO:0000313" key="1">
    <source>
        <dbReference type="EMBL" id="KOB68694.1"/>
    </source>
</evidence>
<proteinExistence type="predicted"/>
<sequence length="99" mass="11438">MTRQVSTPNVSNITQSYFMNNKRKDKRRKEVMSEPVVDYDNSEGEDVFDTRLERRASGKHKRGKFLDLGPQTAVFVATPAAIDMMRRQGSERLMFARPL</sequence>
<dbReference type="EMBL" id="JTDY01004027">
    <property type="protein sequence ID" value="KOB68694.1"/>
    <property type="molecule type" value="Genomic_DNA"/>
</dbReference>
<dbReference type="Proteomes" id="UP000037510">
    <property type="component" value="Unassembled WGS sequence"/>
</dbReference>
<reference evidence="1 2" key="1">
    <citation type="journal article" date="2015" name="Genome Biol. Evol.">
        <title>The genome of winter moth (Operophtera brumata) provides a genomic perspective on sexual dimorphism and phenology.</title>
        <authorList>
            <person name="Derks M.F."/>
            <person name="Smit S."/>
            <person name="Salis L."/>
            <person name="Schijlen E."/>
            <person name="Bossers A."/>
            <person name="Mateman C."/>
            <person name="Pijl A.S."/>
            <person name="de Ridder D."/>
            <person name="Groenen M.A."/>
            <person name="Visser M.E."/>
            <person name="Megens H.J."/>
        </authorList>
    </citation>
    <scope>NUCLEOTIDE SEQUENCE [LARGE SCALE GENOMIC DNA]</scope>
    <source>
        <strain evidence="1">WM2013NL</strain>
        <tissue evidence="1">Head and thorax</tissue>
    </source>
</reference>
<comment type="caution">
    <text evidence="1">The sequence shown here is derived from an EMBL/GenBank/DDBJ whole genome shotgun (WGS) entry which is preliminary data.</text>
</comment>
<dbReference type="AlphaFoldDB" id="A0A0L7L096"/>
<evidence type="ECO:0000313" key="2">
    <source>
        <dbReference type="Proteomes" id="UP000037510"/>
    </source>
</evidence>